<sequence length="376" mass="42540">MEGVYHAPSNTIPSLNVSDKDLVTGNFDAKDSTWKDWSEEGDDIMFDDSISDVEDGEDFVLNVTFSAEEKRLLCEPWRNALIVKLLGKFLGFKAQACIEVQTGDPSPVAPNASSSVFRLPRRSSFPPSVNRRPGDLNNCMVRFPELPLEFYPDWALRRIVTNEHDSRNRFHSLQGVKEDLQENSKKRLKEPVVEEISKTKSVACSYGRKVWKPKRDSVEPQISLLRSERLLRKLNFPKWHVSDPIGFAGGIWLDWDDDVVDISIFIYSPQLLYVEAKPKDSTKFILTVVYANPKSNIRRSLWAYMETLAQTITSPWVVLGDFNDVLGAGEKMGGAVPSFSRCNSFNGMITACGLMDLGFSSPAFTWCNRRKGLRKV</sequence>
<dbReference type="PANTHER" id="PTHR35218:SF9">
    <property type="entry name" value="ENDONUCLEASE_EXONUCLEASE_PHOSPHATASE DOMAIN-CONTAINING PROTEIN"/>
    <property type="match status" value="1"/>
</dbReference>
<dbReference type="GO" id="GO:0004527">
    <property type="term" value="F:exonuclease activity"/>
    <property type="evidence" value="ECO:0007669"/>
    <property type="project" value="UniProtKB-KW"/>
</dbReference>
<reference evidence="1 2" key="1">
    <citation type="submission" date="2013-09" db="EMBL/GenBank/DDBJ databases">
        <title>Corchorus capsularis genome sequencing.</title>
        <authorList>
            <person name="Alam M."/>
            <person name="Haque M.S."/>
            <person name="Islam M.S."/>
            <person name="Emdad E.M."/>
            <person name="Islam M.M."/>
            <person name="Ahmed B."/>
            <person name="Halim A."/>
            <person name="Hossen Q.M.M."/>
            <person name="Hossain M.Z."/>
            <person name="Ahmed R."/>
            <person name="Khan M.M."/>
            <person name="Islam R."/>
            <person name="Rashid M.M."/>
            <person name="Khan S.A."/>
            <person name="Rahman M.S."/>
            <person name="Alam M."/>
        </authorList>
    </citation>
    <scope>NUCLEOTIDE SEQUENCE [LARGE SCALE GENOMIC DNA]</scope>
    <source>
        <strain evidence="2">cv. CVL-1</strain>
        <tissue evidence="1">Whole seedling</tissue>
    </source>
</reference>
<dbReference type="Gramene" id="OMP01423">
    <property type="protein sequence ID" value="OMP01423"/>
    <property type="gene ID" value="CCACVL1_03094"/>
</dbReference>
<organism evidence="1 2">
    <name type="scientific">Corchorus capsularis</name>
    <name type="common">Jute</name>
    <dbReference type="NCBI Taxonomy" id="210143"/>
    <lineage>
        <taxon>Eukaryota</taxon>
        <taxon>Viridiplantae</taxon>
        <taxon>Streptophyta</taxon>
        <taxon>Embryophyta</taxon>
        <taxon>Tracheophyta</taxon>
        <taxon>Spermatophyta</taxon>
        <taxon>Magnoliopsida</taxon>
        <taxon>eudicotyledons</taxon>
        <taxon>Gunneridae</taxon>
        <taxon>Pentapetalae</taxon>
        <taxon>rosids</taxon>
        <taxon>malvids</taxon>
        <taxon>Malvales</taxon>
        <taxon>Malvaceae</taxon>
        <taxon>Grewioideae</taxon>
        <taxon>Apeibeae</taxon>
        <taxon>Corchorus</taxon>
    </lineage>
</organism>
<accession>A0A1R3K2W8</accession>
<dbReference type="GO" id="GO:0004519">
    <property type="term" value="F:endonuclease activity"/>
    <property type="evidence" value="ECO:0007669"/>
    <property type="project" value="UniProtKB-KW"/>
</dbReference>
<dbReference type="OrthoDB" id="1750221at2759"/>
<dbReference type="PANTHER" id="PTHR35218">
    <property type="entry name" value="RNASE H DOMAIN-CONTAINING PROTEIN"/>
    <property type="match status" value="1"/>
</dbReference>
<dbReference type="InterPro" id="IPR036691">
    <property type="entry name" value="Endo/exonu/phosph_ase_sf"/>
</dbReference>
<dbReference type="SUPFAM" id="SSF56219">
    <property type="entry name" value="DNase I-like"/>
    <property type="match status" value="1"/>
</dbReference>
<dbReference type="Proteomes" id="UP000188268">
    <property type="component" value="Unassembled WGS sequence"/>
</dbReference>
<keyword evidence="2" id="KW-1185">Reference proteome</keyword>
<keyword evidence="1" id="KW-0378">Hydrolase</keyword>
<keyword evidence="1" id="KW-0540">Nuclease</keyword>
<evidence type="ECO:0000313" key="1">
    <source>
        <dbReference type="EMBL" id="OMP01423.1"/>
    </source>
</evidence>
<evidence type="ECO:0000313" key="2">
    <source>
        <dbReference type="Proteomes" id="UP000188268"/>
    </source>
</evidence>
<dbReference type="AlphaFoldDB" id="A0A1R3K2W8"/>
<keyword evidence="1" id="KW-0255">Endonuclease</keyword>
<gene>
    <name evidence="1" type="ORF">CCACVL1_03094</name>
</gene>
<protein>
    <submittedName>
        <fullName evidence="1">Endonuclease/exonuclease/phosphatase</fullName>
    </submittedName>
</protein>
<name>A0A1R3K2W8_COCAP</name>
<proteinExistence type="predicted"/>
<comment type="caution">
    <text evidence="1">The sequence shown here is derived from an EMBL/GenBank/DDBJ whole genome shotgun (WGS) entry which is preliminary data.</text>
</comment>
<dbReference type="Gene3D" id="3.60.10.10">
    <property type="entry name" value="Endonuclease/exonuclease/phosphatase"/>
    <property type="match status" value="1"/>
</dbReference>
<dbReference type="EMBL" id="AWWV01006433">
    <property type="protein sequence ID" value="OMP01423.1"/>
    <property type="molecule type" value="Genomic_DNA"/>
</dbReference>
<keyword evidence="1" id="KW-0269">Exonuclease</keyword>